<feature type="region of interest" description="Disordered" evidence="1">
    <location>
        <begin position="1165"/>
        <end position="1225"/>
    </location>
</feature>
<dbReference type="RefSeq" id="WP_154738321.1">
    <property type="nucleotide sequence ID" value="NZ_WMBQ01000001.1"/>
</dbReference>
<organism evidence="3 4">
    <name type="scientific">Hyphomicrobium album</name>
    <dbReference type="NCBI Taxonomy" id="2665159"/>
    <lineage>
        <taxon>Bacteria</taxon>
        <taxon>Pseudomonadati</taxon>
        <taxon>Pseudomonadota</taxon>
        <taxon>Alphaproteobacteria</taxon>
        <taxon>Hyphomicrobiales</taxon>
        <taxon>Hyphomicrobiaceae</taxon>
        <taxon>Hyphomicrobium</taxon>
    </lineage>
</organism>
<dbReference type="Proteomes" id="UP000440694">
    <property type="component" value="Unassembled WGS sequence"/>
</dbReference>
<keyword evidence="4" id="KW-1185">Reference proteome</keyword>
<proteinExistence type="predicted"/>
<evidence type="ECO:0000256" key="1">
    <source>
        <dbReference type="SAM" id="MobiDB-lite"/>
    </source>
</evidence>
<gene>
    <name evidence="3" type="ORF">GIW81_05660</name>
</gene>
<feature type="transmembrane region" description="Helical" evidence="2">
    <location>
        <begin position="18"/>
        <end position="38"/>
    </location>
</feature>
<dbReference type="AlphaFoldDB" id="A0A6I3KH37"/>
<comment type="caution">
    <text evidence="3">The sequence shown here is derived from an EMBL/GenBank/DDBJ whole genome shotgun (WGS) entry which is preliminary data.</text>
</comment>
<sequence length="1225" mass="131715">MTTAAVACDNVLHGVGRFAFILAPFLMLALLVAGLGYVRLRHGPISLNFLAEPIERGINAELAGNSVRIDDVVVSLAESGGLEFRLRNIRMHEKDGDVVASAPFAAVELSSAALWSMRVVPARIELIEPRLFLYYSENGGLALSFSKPVATEAPLTNAATEPIAPTPVPAERPAQAVAASREAAGPLKRIDLARVVTDMSSRARQRLDASSYLRELGLRNATVLVDYSGRTTEWRVPSLTVGLTHARTRSVIAGRASVAAAGGKPWQLTFETDESEKNRTLTIKTSVTDLVPRSISGTLPQLSLLQALDLPVNGNATLEMTSDGDIRTASLSIDVGHGSLQLPALPEAPLEVDGGSVKLAYDGAAEKITLAPSTLSWRGSRVTISGTAAEEKADPQNASWTFSLRSDSGSFAAEEFKVPAVALDEWRASGRIVPRRGQIELAEFKLRAGGAEIALSGDLVTGVEPASTRIEGTLSPMPLNTLKALWPKAIAPGARDWVGERIDRASIQGGKFRFLSGAHMAPGMSVGAQEHQLSFFLDTADLELRVIDALPPITVPRATTRIENDGLEVNIPEANIVVAPDRIVPLQAGRFTAVDIMSEVPTGEIVFASQSTVAPVMALIAHADPEFLEETNLPRDGMEGKFESKFKIGLPLLADVPTSAIKVEGKGKLTDGRVKQFLGAYQVQSASFDIDLSEKAAGANGQMLINGVLAKLAWQRIFDAPMDKQPPLRLTATLDNTDRSQLGLDINQMVQGVVPVEVTVGRDASDQSIVRLHADLTNADLLLEGVGWRKPPGRAATLQCDIAKGKTYKTELQNFKVAGDDIAIEGWAAIDAENRLREFFFPDFSLNVITRMELQGKLGRDDVWKVSARGSTFDGRDFFRSLFSLGQLADQAASKPKNPREGIDLDAKIDTVIGHREVSLRNVTVKMSKRADKLTALDVRSTLDGGKPLAVMLREEAGQQRKLYADSTDAGQAFKLIDFYPNIQGGRVRLEVNLEGKGAAEKTGTLWVEQFRILGDPVVSEVFSGADEGRPAIDGAAGRSNKQVVREVFEFNLMRVPFSVGYGQFVMSDSQLRGPMLGASIRGKVDYKMRRVNLGGTYVPLQGLNSALCEIPLFGAIITGPKCEGISGMTFAIQGSMDRPEVIVNPLSMLAPGIFRDIFQMTPFDPKVQRRDDDPGSSREGVRASSTIGKAGDDGKPTGAPGTVVGSDTVDGWNSQTVSPPTRKQ</sequence>
<dbReference type="EMBL" id="WMBQ01000001">
    <property type="protein sequence ID" value="MTD93818.1"/>
    <property type="molecule type" value="Genomic_DNA"/>
</dbReference>
<evidence type="ECO:0000256" key="2">
    <source>
        <dbReference type="SAM" id="Phobius"/>
    </source>
</evidence>
<keyword evidence="2" id="KW-1133">Transmembrane helix</keyword>
<keyword evidence="2" id="KW-0472">Membrane</keyword>
<keyword evidence="2" id="KW-0812">Transmembrane</keyword>
<accession>A0A6I3KH37</accession>
<protein>
    <submittedName>
        <fullName evidence="3">DUF3971 domain-containing protein</fullName>
    </submittedName>
</protein>
<feature type="compositionally biased region" description="Basic and acidic residues" evidence="1">
    <location>
        <begin position="1167"/>
        <end position="1182"/>
    </location>
</feature>
<evidence type="ECO:0000313" key="3">
    <source>
        <dbReference type="EMBL" id="MTD93818.1"/>
    </source>
</evidence>
<reference evidence="3 4" key="1">
    <citation type="submission" date="2019-11" db="EMBL/GenBank/DDBJ databases">
        <title>Identification of a novel strain.</title>
        <authorList>
            <person name="Xu Q."/>
            <person name="Wang G."/>
        </authorList>
    </citation>
    <scope>NUCLEOTIDE SEQUENCE [LARGE SCALE GENOMIC DNA]</scope>
    <source>
        <strain evidence="4">xq</strain>
    </source>
</reference>
<evidence type="ECO:0000313" key="4">
    <source>
        <dbReference type="Proteomes" id="UP000440694"/>
    </source>
</evidence>
<name>A0A6I3KH37_9HYPH</name>
<feature type="compositionally biased region" description="Polar residues" evidence="1">
    <location>
        <begin position="1212"/>
        <end position="1225"/>
    </location>
</feature>